<accession>A0A2W1BQX7</accession>
<feature type="signal peptide" evidence="2">
    <location>
        <begin position="1"/>
        <end position="22"/>
    </location>
</feature>
<evidence type="ECO:0000313" key="3">
    <source>
        <dbReference type="EMBL" id="PZC76731.1"/>
    </source>
</evidence>
<dbReference type="OrthoDB" id="7324543at2759"/>
<feature type="region of interest" description="Disordered" evidence="1">
    <location>
        <begin position="207"/>
        <end position="230"/>
    </location>
</feature>
<proteinExistence type="predicted"/>
<keyword evidence="4" id="KW-1185">Reference proteome</keyword>
<name>A0A2W1BQX7_HELAM</name>
<dbReference type="AlphaFoldDB" id="A0A2W1BQX7"/>
<dbReference type="Proteomes" id="UP000249218">
    <property type="component" value="Unassembled WGS sequence"/>
</dbReference>
<evidence type="ECO:0000313" key="4">
    <source>
        <dbReference type="Proteomes" id="UP000249218"/>
    </source>
</evidence>
<reference evidence="3 4" key="1">
    <citation type="journal article" date="2017" name="BMC Biol.">
        <title>Genomic innovations, transcriptional plasticity and gene loss underlying the evolution and divergence of two highly polyphagous and invasive Helicoverpa pest species.</title>
        <authorList>
            <person name="Pearce S.L."/>
            <person name="Clarke D.F."/>
            <person name="East P.D."/>
            <person name="Elfekih S."/>
            <person name="Gordon K.H."/>
            <person name="Jermiin L.S."/>
            <person name="McGaughran A."/>
            <person name="Oakeshott J.G."/>
            <person name="Papanikolaou A."/>
            <person name="Perera O.P."/>
            <person name="Rane R.V."/>
            <person name="Richards S."/>
            <person name="Tay W.T."/>
            <person name="Walsh T.K."/>
            <person name="Anderson A."/>
            <person name="Anderson C.J."/>
            <person name="Asgari S."/>
            <person name="Board P.G."/>
            <person name="Bretschneider A."/>
            <person name="Campbell P.M."/>
            <person name="Chertemps T."/>
            <person name="Christeller J.T."/>
            <person name="Coppin C.W."/>
            <person name="Downes S.J."/>
            <person name="Duan G."/>
            <person name="Farnsworth C.A."/>
            <person name="Good R.T."/>
            <person name="Han L.B."/>
            <person name="Han Y.C."/>
            <person name="Hatje K."/>
            <person name="Horne I."/>
            <person name="Huang Y.P."/>
            <person name="Hughes D.S."/>
            <person name="Jacquin-Joly E."/>
            <person name="James W."/>
            <person name="Jhangiani S."/>
            <person name="Kollmar M."/>
            <person name="Kuwar S.S."/>
            <person name="Li S."/>
            <person name="Liu N.Y."/>
            <person name="Maibeche M.T."/>
            <person name="Miller J.R."/>
            <person name="Montagne N."/>
            <person name="Perry T."/>
            <person name="Qu J."/>
            <person name="Song S.V."/>
            <person name="Sutton G.G."/>
            <person name="Vogel H."/>
            <person name="Walenz B.P."/>
            <person name="Xu W."/>
            <person name="Zhang H.J."/>
            <person name="Zou Z."/>
            <person name="Batterham P."/>
            <person name="Edwards O.R."/>
            <person name="Feyereisen R."/>
            <person name="Gibbs R.A."/>
            <person name="Heckel D.G."/>
            <person name="McGrath A."/>
            <person name="Robin C."/>
            <person name="Scherer S.E."/>
            <person name="Worley K.C."/>
            <person name="Wu Y.D."/>
        </authorList>
    </citation>
    <scope>NUCLEOTIDE SEQUENCE [LARGE SCALE GENOMIC DNA]</scope>
    <source>
        <strain evidence="3">Harm_GR_Male_#8</strain>
        <tissue evidence="3">Whole organism</tissue>
    </source>
</reference>
<keyword evidence="2" id="KW-0732">Signal</keyword>
<evidence type="ECO:0000256" key="2">
    <source>
        <dbReference type="SAM" id="SignalP"/>
    </source>
</evidence>
<feature type="chain" id="PRO_5016015971" evidence="2">
    <location>
        <begin position="23"/>
        <end position="287"/>
    </location>
</feature>
<gene>
    <name evidence="3" type="primary">HaOG204175</name>
    <name evidence="3" type="ORF">B5X24_HaOG204175</name>
</gene>
<sequence length="287" mass="33629">MCKLYITICIYIFFYFQPDTQAYNIYQLNSNARNDLLPKLKQLLNAQQIEEPRFEKIYINKERSKYGKFKPIGKSLIVKRIIPHGYKGDEYEYDAKLNTVYKPLVRYHVKKPANEHERTIVKEIEDDYNSKNGIDDGVIVLLKKGRNNNQDLLSKIDNFLKKTARPHKKKKGWNKKRFRQVMSRLDEDEEEALLRVLDKSGEVHDPLAPGKLPIHLESSSEEEEEERPKHTLPNYPFYNYWTYQKNILQDLCPGNTVQMGNICMSVTGHRRSGTIKDAIKSGTNIVF</sequence>
<organism evidence="3 4">
    <name type="scientific">Helicoverpa armigera</name>
    <name type="common">Cotton bollworm</name>
    <name type="synonym">Heliothis armigera</name>
    <dbReference type="NCBI Taxonomy" id="29058"/>
    <lineage>
        <taxon>Eukaryota</taxon>
        <taxon>Metazoa</taxon>
        <taxon>Ecdysozoa</taxon>
        <taxon>Arthropoda</taxon>
        <taxon>Hexapoda</taxon>
        <taxon>Insecta</taxon>
        <taxon>Pterygota</taxon>
        <taxon>Neoptera</taxon>
        <taxon>Endopterygota</taxon>
        <taxon>Lepidoptera</taxon>
        <taxon>Glossata</taxon>
        <taxon>Ditrysia</taxon>
        <taxon>Noctuoidea</taxon>
        <taxon>Noctuidae</taxon>
        <taxon>Heliothinae</taxon>
        <taxon>Helicoverpa</taxon>
    </lineage>
</organism>
<dbReference type="EMBL" id="KZ149947">
    <property type="protein sequence ID" value="PZC76731.1"/>
    <property type="molecule type" value="Genomic_DNA"/>
</dbReference>
<protein>
    <submittedName>
        <fullName evidence="3">Uncharacterized protein</fullName>
    </submittedName>
</protein>
<evidence type="ECO:0000256" key="1">
    <source>
        <dbReference type="SAM" id="MobiDB-lite"/>
    </source>
</evidence>